<gene>
    <name evidence="4" type="ORF">H5410_036183</name>
</gene>
<keyword evidence="2" id="KW-1133">Transmembrane helix</keyword>
<comment type="caution">
    <text evidence="4">The sequence shown here is derived from an EMBL/GenBank/DDBJ whole genome shotgun (WGS) entry which is preliminary data.</text>
</comment>
<proteinExistence type="predicted"/>
<evidence type="ECO:0000313" key="5">
    <source>
        <dbReference type="Proteomes" id="UP000824120"/>
    </source>
</evidence>
<name>A0A9J5Y4X8_SOLCO</name>
<feature type="compositionally biased region" description="Basic and acidic residues" evidence="1">
    <location>
        <begin position="24"/>
        <end position="48"/>
    </location>
</feature>
<evidence type="ECO:0000256" key="1">
    <source>
        <dbReference type="SAM" id="MobiDB-lite"/>
    </source>
</evidence>
<protein>
    <recommendedName>
        <fullName evidence="3">DUF4283 domain-containing protein</fullName>
    </recommendedName>
</protein>
<dbReference type="PANTHER" id="PTHR31286:SF165">
    <property type="entry name" value="DUF4283 DOMAIN-CONTAINING PROTEIN"/>
    <property type="match status" value="1"/>
</dbReference>
<dbReference type="Proteomes" id="UP000824120">
    <property type="component" value="Chromosome 7"/>
</dbReference>
<organism evidence="4 5">
    <name type="scientific">Solanum commersonii</name>
    <name type="common">Commerson's wild potato</name>
    <name type="synonym">Commerson's nightshade</name>
    <dbReference type="NCBI Taxonomy" id="4109"/>
    <lineage>
        <taxon>Eukaryota</taxon>
        <taxon>Viridiplantae</taxon>
        <taxon>Streptophyta</taxon>
        <taxon>Embryophyta</taxon>
        <taxon>Tracheophyta</taxon>
        <taxon>Spermatophyta</taxon>
        <taxon>Magnoliopsida</taxon>
        <taxon>eudicotyledons</taxon>
        <taxon>Gunneridae</taxon>
        <taxon>Pentapetalae</taxon>
        <taxon>asterids</taxon>
        <taxon>lamiids</taxon>
        <taxon>Solanales</taxon>
        <taxon>Solanaceae</taxon>
        <taxon>Solanoideae</taxon>
        <taxon>Solaneae</taxon>
        <taxon>Solanum</taxon>
    </lineage>
</organism>
<dbReference type="Pfam" id="PF14111">
    <property type="entry name" value="DUF4283"/>
    <property type="match status" value="1"/>
</dbReference>
<evidence type="ECO:0000259" key="3">
    <source>
        <dbReference type="Pfam" id="PF14111"/>
    </source>
</evidence>
<dbReference type="InterPro" id="IPR040256">
    <property type="entry name" value="At4g02000-like"/>
</dbReference>
<sequence length="229" mass="26332">MAQEAATKGNPQKGKKVQQLELQEEIKMRSESRETVNSKEEVDKEHQLAEQKAKYVEKENRVIAQKHWEEITQPQPSNLGSLSRSGLVAWVDEVEEVMVQKPKRILSLKLTIRINVVVCYVLGAHLLFTVINGYIQRIWAKYGLNKVAMLKNGVIIVRFDSVEGKEEVLKGGIYHFDNKPFIVKTWSMDIEFTKEELNSVPIRKKLPGLDFKYWSPIGLSKIRSFIGNH</sequence>
<reference evidence="4 5" key="1">
    <citation type="submission" date="2020-09" db="EMBL/GenBank/DDBJ databases">
        <title>De no assembly of potato wild relative species, Solanum commersonii.</title>
        <authorList>
            <person name="Cho K."/>
        </authorList>
    </citation>
    <scope>NUCLEOTIDE SEQUENCE [LARGE SCALE GENOMIC DNA]</scope>
    <source>
        <strain evidence="4">LZ3.2</strain>
        <tissue evidence="4">Leaf</tissue>
    </source>
</reference>
<feature type="region of interest" description="Disordered" evidence="1">
    <location>
        <begin position="1"/>
        <end position="48"/>
    </location>
</feature>
<evidence type="ECO:0000256" key="2">
    <source>
        <dbReference type="SAM" id="Phobius"/>
    </source>
</evidence>
<accession>A0A9J5Y4X8</accession>
<keyword evidence="5" id="KW-1185">Reference proteome</keyword>
<keyword evidence="2" id="KW-0812">Transmembrane</keyword>
<keyword evidence="2" id="KW-0472">Membrane</keyword>
<dbReference type="InterPro" id="IPR025558">
    <property type="entry name" value="DUF4283"/>
</dbReference>
<feature type="transmembrane region" description="Helical" evidence="2">
    <location>
        <begin position="110"/>
        <end position="135"/>
    </location>
</feature>
<feature type="domain" description="DUF4283" evidence="3">
    <location>
        <begin position="117"/>
        <end position="193"/>
    </location>
</feature>
<dbReference type="OrthoDB" id="998627at2759"/>
<dbReference type="EMBL" id="JACXVP010000007">
    <property type="protein sequence ID" value="KAG5594951.1"/>
    <property type="molecule type" value="Genomic_DNA"/>
</dbReference>
<evidence type="ECO:0000313" key="4">
    <source>
        <dbReference type="EMBL" id="KAG5594951.1"/>
    </source>
</evidence>
<dbReference type="PANTHER" id="PTHR31286">
    <property type="entry name" value="GLYCINE-RICH CELL WALL STRUCTURAL PROTEIN 1.8-LIKE"/>
    <property type="match status" value="1"/>
</dbReference>
<dbReference type="AlphaFoldDB" id="A0A9J5Y4X8"/>